<dbReference type="SMART" id="SM00487">
    <property type="entry name" value="DEXDc"/>
    <property type="match status" value="1"/>
</dbReference>
<evidence type="ECO:0000256" key="9">
    <source>
        <dbReference type="ARBA" id="ARBA00022801"/>
    </source>
</evidence>
<dbReference type="PROSITE" id="PS51194">
    <property type="entry name" value="HELICASE_CTER"/>
    <property type="match status" value="1"/>
</dbReference>
<feature type="domain" description="Helicase C-terminal" evidence="21">
    <location>
        <begin position="382"/>
        <end position="554"/>
    </location>
</feature>
<evidence type="ECO:0000256" key="6">
    <source>
        <dbReference type="ARBA" id="ARBA00022490"/>
    </source>
</evidence>
<evidence type="ECO:0000256" key="18">
    <source>
        <dbReference type="ARBA" id="ARBA00081664"/>
    </source>
</evidence>
<name>C3XYZ4_BRAFL</name>
<dbReference type="eggNOG" id="KOG0920">
    <property type="taxonomic scope" value="Eukaryota"/>
</dbReference>
<dbReference type="SUPFAM" id="SSF63748">
    <property type="entry name" value="Tudor/PWWP/MBT"/>
    <property type="match status" value="1"/>
</dbReference>
<dbReference type="EC" id="3.6.4.13" evidence="4"/>
<dbReference type="PROSITE" id="PS00028">
    <property type="entry name" value="ZINC_FINGER_C2H2_1"/>
    <property type="match status" value="1"/>
</dbReference>
<dbReference type="Gene3D" id="1.20.120.1080">
    <property type="match status" value="1"/>
</dbReference>
<feature type="compositionally biased region" description="Basic and acidic residues" evidence="19">
    <location>
        <begin position="1419"/>
        <end position="1430"/>
    </location>
</feature>
<dbReference type="InterPro" id="IPR027417">
    <property type="entry name" value="P-loop_NTPase"/>
</dbReference>
<feature type="domain" description="Helicase ATP-binding" evidence="20">
    <location>
        <begin position="152"/>
        <end position="318"/>
    </location>
</feature>
<feature type="compositionally biased region" description="Polar residues" evidence="19">
    <location>
        <begin position="1408"/>
        <end position="1417"/>
    </location>
</feature>
<dbReference type="Pfam" id="PF00567">
    <property type="entry name" value="TUDOR"/>
    <property type="match status" value="1"/>
</dbReference>
<dbReference type="SMART" id="SM00490">
    <property type="entry name" value="HELICc"/>
    <property type="match status" value="1"/>
</dbReference>
<dbReference type="EMBL" id="GG666475">
    <property type="protein sequence ID" value="EEN66558.1"/>
    <property type="molecule type" value="Genomic_DNA"/>
</dbReference>
<dbReference type="GO" id="GO:0141196">
    <property type="term" value="P:transposable element silencing by piRNA-mediated DNA methylation"/>
    <property type="evidence" value="ECO:0000250"/>
    <property type="project" value="UniProtKB"/>
</dbReference>
<evidence type="ECO:0000256" key="2">
    <source>
        <dbReference type="ARBA" id="ARBA00004496"/>
    </source>
</evidence>
<dbReference type="PANTHER" id="PTHR18934">
    <property type="entry name" value="ATP-DEPENDENT RNA HELICASE"/>
    <property type="match status" value="1"/>
</dbReference>
<protein>
    <recommendedName>
        <fullName evidence="17">ATP-dependent RNA helicase TDRD9</fullName>
        <ecNumber evidence="4">3.6.4.13</ecNumber>
    </recommendedName>
    <alternativeName>
        <fullName evidence="18">Tudor domain-containing protein 9</fullName>
    </alternativeName>
</protein>
<evidence type="ECO:0000256" key="12">
    <source>
        <dbReference type="ARBA" id="ARBA00022871"/>
    </source>
</evidence>
<sequence>MSGRLTSDLSIDYIDSWFSLDKPLVPLNSVPRSKLGGKDFDAATGGPAKPEAPMIPRYKKEPRMNNPRQTQYAQMYQQHELDMAQDDLESIDERMSDLNALDLDSINSLAGDLGRQTLEEDPLRSVNIYRNYNFNHTYNPTLPITGYQEEIITTVESNSVTVIQGDTGSGKTTQVPQYILDHYARANRWCNIVVTQPRRIAAISIARRVADERGWRLGGIVGYQVGMDKQQSEDTRLSFVTTGVLLQKLINTKNMNQFTHVILDEVHERDQETDFALLVARKLLRSNSRHVKVVLMSATLDSSMFAGYFSIPVRGELAPAPVVTVEGRLFPVTEFYVEDLAPLGPLPVLEWDCPEISQQSFELARKLILYFDQLEAQEQGRSISEGLGVNRGTVLVFLPGLAEINTLDELLAHETTRYKLWVLPLHSTITSEEQAQVFVPPRPHQRKVILSTNIAESSITVPDIKYVIDFCLTKCMVCDPETNYQSLQLNWASQANCTQRKGRAGRVSSGRAYRMVSREFYDIHLPEYGIPEMQVGALSTDTSEGINPHDGDLTFIGRVLAALPVDVRVGKLLLLGHVFGYLKEVLVIGASLSLKSFFAKPFRGDLESYRSKMAWSEGTFSDCLAMLNAYKKWQDCCQAGMFRNRQQELEWAKRNMLQLKRMKEMSAVAKELQDRLANFNIRVSLERNPLVNHSRDTSQDNLILKMVLAGAFYPNYFTCAASDEAEAVRDLSGSNPLTTVMLRGMPPAPQLYLKQLGAAMRPCGEGKFIKLEDTRAYVEFAPPPDYHGTGVLPAVYLAVKMRLYGELGEGGRPSVKVEQTKGPKAVEPPSPKEPWMQLYVTEVVECGHFWAHRAEAEYFDQLAILMETINQDGGANLEPLPANLVLRDQYCLAPYQDESTVKYYRARIVAAFPDHVKVQQLGFILDYGNMETVLKSCLCRIPFELREVPFQSMECYLKGIRPSFALSPEGKWDRQATLRFHELVADRILLGKVFSVVRGAIRLDLYRTTKQEEVFINHQLVRENLADLCEETYASKKSHQDRAEQSLAPEDSTHLWTPADSRVEHDVPEDNFGLRGRSMVRLNGPYSPYEMVFYSMINIGRLRSVRIERDSVNSVALNDRPQDTHQRMLVAGHVGVSTTGSTITARDTTLMPNMPGLAAIVCLLFTPVAELRTNRAHTHLTGAICGLGCDPETGIGILPDHDLEITFDTRFTSDDLIAVNKVRIAINLALGSENNIAEWGPSGIKRIQDAAKNKILTHSSHFNMVPVRLIQRKRETVEPQMFHKPYWWNQVKPEDILDTGLDDTSANCRSLLSLHQGIAVVEDVEEGGAPKKENDETWKRKHMIELREKAYNSNEPQLVRCEVCDVEVNTPRELKLHVATRKHRAEEDRSHAVAGGLSGGRGCHYHLQPNTIGQQPANRGREDSDSRPHDMTGQSQPANEEGNDMTNYPIRGHDWTSQSNGTRVIDGCVRAGDSG</sequence>
<dbReference type="Gene3D" id="3.40.50.300">
    <property type="entry name" value="P-loop containing nucleotide triphosphate hydrolases"/>
    <property type="match status" value="2"/>
</dbReference>
<comment type="similarity">
    <text evidence="3">Belongs to the DEAD box helicase family. DEAH subfamily.</text>
</comment>
<dbReference type="Pfam" id="PF00271">
    <property type="entry name" value="Helicase_C"/>
    <property type="match status" value="1"/>
</dbReference>
<dbReference type="InterPro" id="IPR035437">
    <property type="entry name" value="SNase_OB-fold_sf"/>
</dbReference>
<keyword evidence="12" id="KW-0744">Spermatogenesis</keyword>
<dbReference type="InterPro" id="IPR013087">
    <property type="entry name" value="Znf_C2H2_type"/>
</dbReference>
<evidence type="ECO:0000256" key="15">
    <source>
        <dbReference type="ARBA" id="ARBA00023254"/>
    </source>
</evidence>
<dbReference type="GO" id="GO:0030154">
    <property type="term" value="P:cell differentiation"/>
    <property type="evidence" value="ECO:0007669"/>
    <property type="project" value="UniProtKB-KW"/>
</dbReference>
<feature type="region of interest" description="Disordered" evidence="19">
    <location>
        <begin position="1037"/>
        <end position="1062"/>
    </location>
</feature>
<evidence type="ECO:0000256" key="8">
    <source>
        <dbReference type="ARBA" id="ARBA00022782"/>
    </source>
</evidence>
<evidence type="ECO:0000256" key="11">
    <source>
        <dbReference type="ARBA" id="ARBA00022840"/>
    </source>
</evidence>
<keyword evidence="13" id="KW-0943">RNA-mediated gene silencing</keyword>
<dbReference type="InterPro" id="IPR001650">
    <property type="entry name" value="Helicase_C-like"/>
</dbReference>
<dbReference type="GO" id="GO:0009566">
    <property type="term" value="P:fertilization"/>
    <property type="evidence" value="ECO:0000250"/>
    <property type="project" value="UniProtKB"/>
</dbReference>
<feature type="region of interest" description="Disordered" evidence="19">
    <location>
        <begin position="36"/>
        <end position="65"/>
    </location>
</feature>
<dbReference type="InterPro" id="IPR002999">
    <property type="entry name" value="Tudor"/>
</dbReference>
<dbReference type="STRING" id="7739.C3XYZ4"/>
<dbReference type="InterPro" id="IPR007502">
    <property type="entry name" value="Helicase-assoc_dom"/>
</dbReference>
<keyword evidence="5" id="KW-0217">Developmental protein</keyword>
<dbReference type="FunFam" id="3.40.50.300:FF:001113">
    <property type="entry name" value="ATP-dependent RNA helicase TDRD9"/>
    <property type="match status" value="1"/>
</dbReference>
<dbReference type="InParanoid" id="C3XYZ4"/>
<evidence type="ECO:0000256" key="16">
    <source>
        <dbReference type="ARBA" id="ARBA00047984"/>
    </source>
</evidence>
<evidence type="ECO:0000313" key="22">
    <source>
        <dbReference type="EMBL" id="EEN66558.1"/>
    </source>
</evidence>
<evidence type="ECO:0000259" key="20">
    <source>
        <dbReference type="PROSITE" id="PS51192"/>
    </source>
</evidence>
<evidence type="ECO:0000256" key="5">
    <source>
        <dbReference type="ARBA" id="ARBA00022473"/>
    </source>
</evidence>
<dbReference type="GO" id="GO:0005634">
    <property type="term" value="C:nucleus"/>
    <property type="evidence" value="ECO:0000250"/>
    <property type="project" value="UniProtKB"/>
</dbReference>
<dbReference type="GO" id="GO:0071547">
    <property type="term" value="C:piP-body"/>
    <property type="evidence" value="ECO:0000250"/>
    <property type="project" value="UniProtKB"/>
</dbReference>
<dbReference type="FunFam" id="3.40.50.300:FF:000946">
    <property type="entry name" value="putative ATP-dependent RNA helicase TDRD9"/>
    <property type="match status" value="1"/>
</dbReference>
<evidence type="ECO:0000256" key="3">
    <source>
        <dbReference type="ARBA" id="ARBA00008792"/>
    </source>
</evidence>
<feature type="region of interest" description="Disordered" evidence="19">
    <location>
        <begin position="1396"/>
        <end position="1461"/>
    </location>
</feature>
<evidence type="ECO:0000259" key="21">
    <source>
        <dbReference type="PROSITE" id="PS51194"/>
    </source>
</evidence>
<evidence type="ECO:0000256" key="19">
    <source>
        <dbReference type="SAM" id="MobiDB-lite"/>
    </source>
</evidence>
<evidence type="ECO:0000256" key="7">
    <source>
        <dbReference type="ARBA" id="ARBA00022741"/>
    </source>
</evidence>
<dbReference type="Gene3D" id="2.40.50.90">
    <property type="match status" value="1"/>
</dbReference>
<dbReference type="GO" id="GO:0034587">
    <property type="term" value="P:piRNA processing"/>
    <property type="evidence" value="ECO:0000250"/>
    <property type="project" value="UniProtKB"/>
</dbReference>
<evidence type="ECO:0000256" key="13">
    <source>
        <dbReference type="ARBA" id="ARBA00023158"/>
    </source>
</evidence>
<reference evidence="22" key="1">
    <citation type="journal article" date="2008" name="Nature">
        <title>The amphioxus genome and the evolution of the chordate karyotype.</title>
        <authorList>
            <consortium name="US DOE Joint Genome Institute (JGI-PGF)"/>
            <person name="Putnam N.H."/>
            <person name="Butts T."/>
            <person name="Ferrier D.E.K."/>
            <person name="Furlong R.F."/>
            <person name="Hellsten U."/>
            <person name="Kawashima T."/>
            <person name="Robinson-Rechavi M."/>
            <person name="Shoguchi E."/>
            <person name="Terry A."/>
            <person name="Yu J.-K."/>
            <person name="Benito-Gutierrez E.L."/>
            <person name="Dubchak I."/>
            <person name="Garcia-Fernandez J."/>
            <person name="Gibson-Brown J.J."/>
            <person name="Grigoriev I.V."/>
            <person name="Horton A.C."/>
            <person name="de Jong P.J."/>
            <person name="Jurka J."/>
            <person name="Kapitonov V.V."/>
            <person name="Kohara Y."/>
            <person name="Kuroki Y."/>
            <person name="Lindquist E."/>
            <person name="Lucas S."/>
            <person name="Osoegawa K."/>
            <person name="Pennacchio L.A."/>
            <person name="Salamov A.A."/>
            <person name="Satou Y."/>
            <person name="Sauka-Spengler T."/>
            <person name="Schmutz J."/>
            <person name="Shin-I T."/>
            <person name="Toyoda A."/>
            <person name="Bronner-Fraser M."/>
            <person name="Fujiyama A."/>
            <person name="Holland L.Z."/>
            <person name="Holland P.W.H."/>
            <person name="Satoh N."/>
            <person name="Rokhsar D.S."/>
        </authorList>
    </citation>
    <scope>NUCLEOTIDE SEQUENCE [LARGE SCALE GENOMIC DNA]</scope>
    <source>
        <strain evidence="22">S238N-H82</strain>
        <tissue evidence="22">Testes</tissue>
    </source>
</reference>
<organism>
    <name type="scientific">Branchiostoma floridae</name>
    <name type="common">Florida lancelet</name>
    <name type="synonym">Amphioxus</name>
    <dbReference type="NCBI Taxonomy" id="7739"/>
    <lineage>
        <taxon>Eukaryota</taxon>
        <taxon>Metazoa</taxon>
        <taxon>Chordata</taxon>
        <taxon>Cephalochordata</taxon>
        <taxon>Leptocardii</taxon>
        <taxon>Amphioxiformes</taxon>
        <taxon>Branchiostomatidae</taxon>
        <taxon>Branchiostoma</taxon>
    </lineage>
</organism>
<keyword evidence="11" id="KW-0067">ATP-binding</keyword>
<evidence type="ECO:0000256" key="14">
    <source>
        <dbReference type="ARBA" id="ARBA00023242"/>
    </source>
</evidence>
<dbReference type="PROSITE" id="PS51192">
    <property type="entry name" value="HELICASE_ATP_BIND_1"/>
    <property type="match status" value="1"/>
</dbReference>
<comment type="subcellular location">
    <subcellularLocation>
        <location evidence="2">Cytoplasm</location>
    </subcellularLocation>
    <subcellularLocation>
        <location evidence="1">Nucleus</location>
    </subcellularLocation>
</comment>
<keyword evidence="10" id="KW-0347">Helicase</keyword>
<keyword evidence="9" id="KW-0378">Hydrolase</keyword>
<accession>C3XYZ4</accession>
<evidence type="ECO:0000256" key="4">
    <source>
        <dbReference type="ARBA" id="ARBA00012552"/>
    </source>
</evidence>
<dbReference type="InterPro" id="IPR014001">
    <property type="entry name" value="Helicase_ATP-bd"/>
</dbReference>
<dbReference type="Gene3D" id="2.30.30.140">
    <property type="match status" value="1"/>
</dbReference>
<dbReference type="GO" id="GO:0003724">
    <property type="term" value="F:RNA helicase activity"/>
    <property type="evidence" value="ECO:0007669"/>
    <property type="project" value="UniProtKB-EC"/>
</dbReference>
<dbReference type="InterPro" id="IPR011545">
    <property type="entry name" value="DEAD/DEAH_box_helicase_dom"/>
</dbReference>
<dbReference type="Pfam" id="PF00270">
    <property type="entry name" value="DEAD"/>
    <property type="match status" value="1"/>
</dbReference>
<keyword evidence="14" id="KW-0539">Nucleus</keyword>
<dbReference type="SUPFAM" id="SSF52540">
    <property type="entry name" value="P-loop containing nucleoside triphosphate hydrolases"/>
    <property type="match status" value="1"/>
</dbReference>
<dbReference type="GO" id="GO:0016787">
    <property type="term" value="F:hydrolase activity"/>
    <property type="evidence" value="ECO:0007669"/>
    <property type="project" value="UniProtKB-KW"/>
</dbReference>
<dbReference type="GO" id="GO:0007140">
    <property type="term" value="P:male meiotic nuclear division"/>
    <property type="evidence" value="ECO:0000250"/>
    <property type="project" value="UniProtKB"/>
</dbReference>
<dbReference type="GO" id="GO:0005524">
    <property type="term" value="F:ATP binding"/>
    <property type="evidence" value="ECO:0007669"/>
    <property type="project" value="UniProtKB-KW"/>
</dbReference>
<evidence type="ECO:0000256" key="17">
    <source>
        <dbReference type="ARBA" id="ARBA00074173"/>
    </source>
</evidence>
<keyword evidence="15" id="KW-0469">Meiosis</keyword>
<keyword evidence="8" id="KW-0221">Differentiation</keyword>
<dbReference type="GO" id="GO:0007283">
    <property type="term" value="P:spermatogenesis"/>
    <property type="evidence" value="ECO:0000250"/>
    <property type="project" value="UniProtKB"/>
</dbReference>
<dbReference type="CDD" id="cd18791">
    <property type="entry name" value="SF2_C_RHA"/>
    <property type="match status" value="1"/>
</dbReference>
<keyword evidence="7" id="KW-0547">Nucleotide-binding</keyword>
<dbReference type="SMART" id="SM00847">
    <property type="entry name" value="HA2"/>
    <property type="match status" value="1"/>
</dbReference>
<gene>
    <name evidence="22" type="ORF">BRAFLDRAFT_65715</name>
</gene>
<proteinExistence type="inferred from homology"/>
<evidence type="ECO:0000256" key="1">
    <source>
        <dbReference type="ARBA" id="ARBA00004123"/>
    </source>
</evidence>
<keyword evidence="6" id="KW-0963">Cytoplasm</keyword>
<comment type="catalytic activity">
    <reaction evidence="16">
        <text>ATP + H2O = ADP + phosphate + H(+)</text>
        <dbReference type="Rhea" id="RHEA:13065"/>
        <dbReference type="ChEBI" id="CHEBI:15377"/>
        <dbReference type="ChEBI" id="CHEBI:15378"/>
        <dbReference type="ChEBI" id="CHEBI:30616"/>
        <dbReference type="ChEBI" id="CHEBI:43474"/>
        <dbReference type="ChEBI" id="CHEBI:456216"/>
        <dbReference type="EC" id="3.6.4.13"/>
    </reaction>
</comment>
<dbReference type="GO" id="GO:0003676">
    <property type="term" value="F:nucleic acid binding"/>
    <property type="evidence" value="ECO:0007669"/>
    <property type="project" value="InterPro"/>
</dbReference>
<evidence type="ECO:0000256" key="10">
    <source>
        <dbReference type="ARBA" id="ARBA00022806"/>
    </source>
</evidence>
<dbReference type="PANTHER" id="PTHR18934:SF113">
    <property type="entry name" value="ATP-DEPENDENT RNA HELICASE TDRD9"/>
    <property type="match status" value="1"/>
</dbReference>